<dbReference type="Pfam" id="PF01425">
    <property type="entry name" value="Amidase"/>
    <property type="match status" value="1"/>
</dbReference>
<dbReference type="InterPro" id="IPR023631">
    <property type="entry name" value="Amidase_dom"/>
</dbReference>
<dbReference type="NCBIfam" id="NF005686">
    <property type="entry name" value="PRK07486.1"/>
    <property type="match status" value="1"/>
</dbReference>
<accession>A0ABY6Q8U5</accession>
<dbReference type="SUPFAM" id="SSF75304">
    <property type="entry name" value="Amidase signature (AS) enzymes"/>
    <property type="match status" value="1"/>
</dbReference>
<dbReference type="Proteomes" id="UP001317963">
    <property type="component" value="Chromosome"/>
</dbReference>
<evidence type="ECO:0000313" key="3">
    <source>
        <dbReference type="EMBL" id="UZP75489.1"/>
    </source>
</evidence>
<dbReference type="InterPro" id="IPR036928">
    <property type="entry name" value="AS_sf"/>
</dbReference>
<feature type="domain" description="Amidase" evidence="2">
    <location>
        <begin position="62"/>
        <end position="494"/>
    </location>
</feature>
<organism evidence="3 4">
    <name type="scientific">Candidatus Paraluminiphilus aquimaris</name>
    <dbReference type="NCBI Taxonomy" id="2518994"/>
    <lineage>
        <taxon>Bacteria</taxon>
        <taxon>Pseudomonadati</taxon>
        <taxon>Pseudomonadota</taxon>
        <taxon>Gammaproteobacteria</taxon>
        <taxon>Cellvibrionales</taxon>
        <taxon>Halieaceae</taxon>
        <taxon>Candidatus Paraluminiphilus</taxon>
    </lineage>
</organism>
<protein>
    <submittedName>
        <fullName evidence="3">Amidase</fullName>
    </submittedName>
</protein>
<gene>
    <name evidence="3" type="ORF">E0F26_12400</name>
</gene>
<dbReference type="PANTHER" id="PTHR11895:SF76">
    <property type="entry name" value="INDOLEACETAMIDE HYDROLASE"/>
    <property type="match status" value="1"/>
</dbReference>
<evidence type="ECO:0000259" key="2">
    <source>
        <dbReference type="Pfam" id="PF01425"/>
    </source>
</evidence>
<proteinExistence type="predicted"/>
<evidence type="ECO:0000313" key="4">
    <source>
        <dbReference type="Proteomes" id="UP001317963"/>
    </source>
</evidence>
<sequence>MKRREFCKGATLASATLLAPTAASAVLNKSTSGIQSMNDHITALSASRLSSMIRAREVSCVEVMSAYLERIHTYNPVYNAIISLADEGGLLAQANDADKALSKGEYWGWMHGMPHAVKDLADVRGFLSTSGSPLLAKNIATKDSLAIERIRQAGAIFIGKTNTPEFGLGSQTYNTVFGTTRNAYNPSLCAGGSSGGAAVGLAAQLLPVADGSDMMGSLRNPAAFNNVIGFRPTKGRVPGADENSKLFFDQLATDGPMGRDVTDTIKLLTTMAGFDAREPLSLQDTLPRAESFVPTALEDGVRIGWMGDYGGYLATEPGLLDICRGALQGVETKGAVVEDCAPDFELERLWDTWLTLRHFAFIDSQSLLKDPTLKSQLKPEFQWEIEGSLGMSAAQVVKADTARSDWYRALMALFGEYDFLALPTAQVFPFDAQMHWPSKINGKPMDTYHRWMEVVIGGTLAGLPVVNLPAGFDQQGRPIGIQILGPTGRDKAVLEFALAYEAVTSYLEQHPALVTSL</sequence>
<feature type="signal peptide" evidence="1">
    <location>
        <begin position="1"/>
        <end position="25"/>
    </location>
</feature>
<dbReference type="PANTHER" id="PTHR11895">
    <property type="entry name" value="TRANSAMIDASE"/>
    <property type="match status" value="1"/>
</dbReference>
<keyword evidence="1" id="KW-0732">Signal</keyword>
<dbReference type="Gene3D" id="3.90.1300.10">
    <property type="entry name" value="Amidase signature (AS) domain"/>
    <property type="match status" value="1"/>
</dbReference>
<name>A0ABY6Q8U5_9GAMM</name>
<dbReference type="InterPro" id="IPR000120">
    <property type="entry name" value="Amidase"/>
</dbReference>
<evidence type="ECO:0000256" key="1">
    <source>
        <dbReference type="SAM" id="SignalP"/>
    </source>
</evidence>
<dbReference type="EMBL" id="CP036501">
    <property type="protein sequence ID" value="UZP75489.1"/>
    <property type="molecule type" value="Genomic_DNA"/>
</dbReference>
<feature type="chain" id="PRO_5046133132" evidence="1">
    <location>
        <begin position="26"/>
        <end position="517"/>
    </location>
</feature>
<reference evidence="3 4" key="1">
    <citation type="submission" date="2019-02" db="EMBL/GenBank/DDBJ databases">
        <title>Halieaceae_genomes.</title>
        <authorList>
            <person name="Li S.-H."/>
        </authorList>
    </citation>
    <scope>NUCLEOTIDE SEQUENCE [LARGE SCALE GENOMIC DNA]</scope>
    <source>
        <strain evidence="3 4">JH123</strain>
    </source>
</reference>
<keyword evidence="4" id="KW-1185">Reference proteome</keyword>